<protein>
    <submittedName>
        <fullName evidence="1">Uncharacterized protein</fullName>
    </submittedName>
</protein>
<dbReference type="EMBL" id="IACK01229039">
    <property type="protein sequence ID" value="LAA97755.1"/>
    <property type="molecule type" value="Transcribed_RNA"/>
</dbReference>
<accession>A0A2D4JMR5</accession>
<dbReference type="EMBL" id="IACK01229040">
    <property type="protein sequence ID" value="LAA97756.1"/>
    <property type="molecule type" value="Transcribed_RNA"/>
</dbReference>
<dbReference type="AlphaFoldDB" id="A0A2D4JMR5"/>
<reference evidence="1" key="1">
    <citation type="submission" date="2017-07" db="EMBL/GenBank/DDBJ databases">
        <authorList>
            <person name="Mikheyev A."/>
            <person name="Grau M."/>
        </authorList>
    </citation>
    <scope>NUCLEOTIDE SEQUENCE</scope>
    <source>
        <tissue evidence="1">Venom_gland</tissue>
    </source>
</reference>
<evidence type="ECO:0000313" key="1">
    <source>
        <dbReference type="EMBL" id="LAA97756.1"/>
    </source>
</evidence>
<organism evidence="1">
    <name type="scientific">Micrurus lemniscatus lemniscatus</name>
    <dbReference type="NCBI Taxonomy" id="129467"/>
    <lineage>
        <taxon>Eukaryota</taxon>
        <taxon>Metazoa</taxon>
        <taxon>Chordata</taxon>
        <taxon>Craniata</taxon>
        <taxon>Vertebrata</taxon>
        <taxon>Euteleostomi</taxon>
        <taxon>Lepidosauria</taxon>
        <taxon>Squamata</taxon>
        <taxon>Bifurcata</taxon>
        <taxon>Unidentata</taxon>
        <taxon>Episquamata</taxon>
        <taxon>Toxicofera</taxon>
        <taxon>Serpentes</taxon>
        <taxon>Colubroidea</taxon>
        <taxon>Elapidae</taxon>
        <taxon>Elapinae</taxon>
        <taxon>Micrurus</taxon>
    </lineage>
</organism>
<proteinExistence type="predicted"/>
<sequence length="123" mass="14772">MTTDRFFLKKFFICMPSEHQIYLVCVSVNHLYVLKFMVPNPPPRPKNKIKTLNPSLPRTFELADIERNFKNAKYTKQKEREMQHEKRGRYSQLRDVMHMQKMFCGIEASLQNNYEKAEKENGR</sequence>
<reference evidence="1" key="2">
    <citation type="submission" date="2017-11" db="EMBL/GenBank/DDBJ databases">
        <title>Coralsnake Venomics: Analyses of Venom Gland Transcriptomes and Proteomes of Six Brazilian Taxa.</title>
        <authorList>
            <person name="Aird S.D."/>
            <person name="Jorge da Silva N."/>
            <person name="Qiu L."/>
            <person name="Villar-Briones A."/>
            <person name="Aparecida-Saddi V."/>
            <person name="Campos-Telles M.P."/>
            <person name="Grau M."/>
            <person name="Mikheyev A.S."/>
        </authorList>
    </citation>
    <scope>NUCLEOTIDE SEQUENCE</scope>
    <source>
        <tissue evidence="1">Venom_gland</tissue>
    </source>
</reference>
<name>A0A2D4JMR5_MICLE</name>